<comment type="similarity">
    <text evidence="1 3">Belongs to the short-chain dehydrogenases/reductases (SDR) family.</text>
</comment>
<dbReference type="InterPro" id="IPR036291">
    <property type="entry name" value="NAD(P)-bd_dom_sf"/>
</dbReference>
<comment type="caution">
    <text evidence="4">The sequence shown here is derived from an EMBL/GenBank/DDBJ whole genome shotgun (WGS) entry which is preliminary data.</text>
</comment>
<evidence type="ECO:0000313" key="4">
    <source>
        <dbReference type="EMBL" id="GBF81990.1"/>
    </source>
</evidence>
<proteinExistence type="inferred from homology"/>
<evidence type="ECO:0000313" key="5">
    <source>
        <dbReference type="Proteomes" id="UP000287247"/>
    </source>
</evidence>
<keyword evidence="2" id="KW-0560">Oxidoreductase</keyword>
<evidence type="ECO:0000256" key="2">
    <source>
        <dbReference type="ARBA" id="ARBA00023002"/>
    </source>
</evidence>
<reference evidence="5" key="1">
    <citation type="submission" date="2017-05" db="EMBL/GenBank/DDBJ databases">
        <title>Physiological properties and genetic analysis related to exopolysaccharide production of fresh-water unicellular cyanobacterium Aphanothece sacrum, Suizenji Nori, that has been cultured as a food source in Japan.</title>
        <authorList>
            <person name="Kanesaki Y."/>
            <person name="Yoshikawa S."/>
            <person name="Ohki K."/>
        </authorList>
    </citation>
    <scope>NUCLEOTIDE SEQUENCE [LARGE SCALE GENOMIC DNA]</scope>
    <source>
        <strain evidence="5">FPU1</strain>
    </source>
</reference>
<evidence type="ECO:0000256" key="3">
    <source>
        <dbReference type="RuleBase" id="RU000363"/>
    </source>
</evidence>
<dbReference type="PIRSF" id="PIRSF000126">
    <property type="entry name" value="11-beta-HSD1"/>
    <property type="match status" value="1"/>
</dbReference>
<accession>A0A401IL61</accession>
<dbReference type="EMBL" id="BDQK01000014">
    <property type="protein sequence ID" value="GBF81990.1"/>
    <property type="molecule type" value="Genomic_DNA"/>
</dbReference>
<dbReference type="OrthoDB" id="9808814at2"/>
<dbReference type="Proteomes" id="UP000287247">
    <property type="component" value="Unassembled WGS sequence"/>
</dbReference>
<keyword evidence="5" id="KW-1185">Reference proteome</keyword>
<organism evidence="4 5">
    <name type="scientific">Aphanothece sacrum FPU1</name>
    <dbReference type="NCBI Taxonomy" id="1920663"/>
    <lineage>
        <taxon>Bacteria</taxon>
        <taxon>Bacillati</taxon>
        <taxon>Cyanobacteriota</taxon>
        <taxon>Cyanophyceae</taxon>
        <taxon>Oscillatoriophycideae</taxon>
        <taxon>Chroococcales</taxon>
        <taxon>Aphanothecaceae</taxon>
        <taxon>Aphanothece</taxon>
    </lineage>
</organism>
<evidence type="ECO:0000256" key="1">
    <source>
        <dbReference type="ARBA" id="ARBA00006484"/>
    </source>
</evidence>
<dbReference type="Gene3D" id="3.40.50.720">
    <property type="entry name" value="NAD(P)-binding Rossmann-like Domain"/>
    <property type="match status" value="1"/>
</dbReference>
<dbReference type="InterPro" id="IPR002347">
    <property type="entry name" value="SDR_fam"/>
</dbReference>
<dbReference type="PANTHER" id="PTHR42901">
    <property type="entry name" value="ALCOHOL DEHYDROGENASE"/>
    <property type="match status" value="1"/>
</dbReference>
<dbReference type="PANTHER" id="PTHR42901:SF1">
    <property type="entry name" value="ALCOHOL DEHYDROGENASE"/>
    <property type="match status" value="1"/>
</dbReference>
<dbReference type="PRINTS" id="PR00080">
    <property type="entry name" value="SDRFAMILY"/>
</dbReference>
<dbReference type="PRINTS" id="PR00081">
    <property type="entry name" value="GDHRDH"/>
</dbReference>
<gene>
    <name evidence="4" type="ORF">AsFPU1_3413</name>
</gene>
<protein>
    <submittedName>
        <fullName evidence="4">Short-chain dehydrogenase/reductase SDR</fullName>
    </submittedName>
</protein>
<dbReference type="Pfam" id="PF00106">
    <property type="entry name" value="adh_short"/>
    <property type="match status" value="1"/>
</dbReference>
<sequence>MRTKTALITGASSGIGTVFAQELATRQTNLVLVARSQDKLYQLAEQLQEKFSIQVEVIVQDLTESQGCQRVYGTVIEKGLEIDLLVNNAGFGDYGPFAERKLSRQVEMIQLNVVALVELTHLFLGTMQQRQSGAIINVASIAGFQPLPYLSTYAATKAFVLSFSEALWAENQKTGVRILALCPGPTESNFFKEAEFPTTLASKDKGNLVSAKSVVQDALKALESNTSNLVTGGLSNQVIVNISRFVPREFLASAIEKQFRG</sequence>
<dbReference type="AlphaFoldDB" id="A0A401IL61"/>
<dbReference type="SUPFAM" id="SSF51735">
    <property type="entry name" value="NAD(P)-binding Rossmann-fold domains"/>
    <property type="match status" value="1"/>
</dbReference>
<dbReference type="GO" id="GO:0016491">
    <property type="term" value="F:oxidoreductase activity"/>
    <property type="evidence" value="ECO:0007669"/>
    <property type="project" value="UniProtKB-KW"/>
</dbReference>
<name>A0A401IL61_APHSA</name>
<dbReference type="RefSeq" id="WP_124971558.1">
    <property type="nucleotide sequence ID" value="NZ_BDQK01000014.1"/>
</dbReference>